<protein>
    <submittedName>
        <fullName evidence="1">Uncharacterized protein</fullName>
    </submittedName>
</protein>
<proteinExistence type="predicted"/>
<accession>A0AA42WBX9</accession>
<dbReference type="Proteomes" id="UP001161276">
    <property type="component" value="Unassembled WGS sequence"/>
</dbReference>
<gene>
    <name evidence="1" type="ORF">N5K24_19205</name>
</gene>
<evidence type="ECO:0000313" key="2">
    <source>
        <dbReference type="Proteomes" id="UP001161276"/>
    </source>
</evidence>
<sequence>MTTINLPDLANRVLIKVTVLAPGESADAADLLLARQKLVAVHEAVRAADLLRWSEKNIPLFAQEPYVMMAAFLAAPEFSKAPDGSSWLFGLAQIEAGIQTRKSQDPVYSESF</sequence>
<organism evidence="1 2">
    <name type="scientific">Achromobacter marplatensis</name>
    <dbReference type="NCBI Taxonomy" id="470868"/>
    <lineage>
        <taxon>Bacteria</taxon>
        <taxon>Pseudomonadati</taxon>
        <taxon>Pseudomonadota</taxon>
        <taxon>Betaproteobacteria</taxon>
        <taxon>Burkholderiales</taxon>
        <taxon>Alcaligenaceae</taxon>
        <taxon>Achromobacter</taxon>
    </lineage>
</organism>
<dbReference type="RefSeq" id="WP_280028033.1">
    <property type="nucleotide sequence ID" value="NZ_JAOCKG010000008.1"/>
</dbReference>
<dbReference type="EMBL" id="JAOCKG010000008">
    <property type="protein sequence ID" value="MDH2052540.1"/>
    <property type="molecule type" value="Genomic_DNA"/>
</dbReference>
<comment type="caution">
    <text evidence="1">The sequence shown here is derived from an EMBL/GenBank/DDBJ whole genome shotgun (WGS) entry which is preliminary data.</text>
</comment>
<reference evidence="1" key="1">
    <citation type="submission" date="2022-09" db="EMBL/GenBank/DDBJ databases">
        <title>Intensive care unit water sources are persistently colonized with multi-drug resistant bacteria and are the site of extensive horizontal gene transfer of antibiotic resistance genes.</title>
        <authorList>
            <person name="Diorio-Toth L."/>
        </authorList>
    </citation>
    <scope>NUCLEOTIDE SEQUENCE</scope>
    <source>
        <strain evidence="1">GD03676</strain>
    </source>
</reference>
<evidence type="ECO:0000313" key="1">
    <source>
        <dbReference type="EMBL" id="MDH2052540.1"/>
    </source>
</evidence>
<name>A0AA42WBX9_9BURK</name>
<dbReference type="AlphaFoldDB" id="A0AA42WBX9"/>